<evidence type="ECO:0008006" key="3">
    <source>
        <dbReference type="Google" id="ProtNLM"/>
    </source>
</evidence>
<dbReference type="RefSeq" id="WP_243991388.1">
    <property type="nucleotide sequence ID" value="NZ_JALHLE010000005.1"/>
</dbReference>
<evidence type="ECO:0000313" key="2">
    <source>
        <dbReference type="Proteomes" id="UP001162880"/>
    </source>
</evidence>
<name>A0ABT0AZ69_9SPHN</name>
<dbReference type="Proteomes" id="UP001162880">
    <property type="component" value="Unassembled WGS sequence"/>
</dbReference>
<sequence>MLRLIKSFLLLAGVAAVLWFGAFWFAEFRVRTAFAEAGMSGKASACMGHRLVRRLSFLQLYKLTAFEEERRTVAGLMRSVRKIDDNKVIRVTASSAALCSTGLAR</sequence>
<organism evidence="1 2">
    <name type="scientific">Novosphingobium album</name>
    <name type="common">ex Hu et al. 2023</name>
    <dbReference type="NCBI Taxonomy" id="2930093"/>
    <lineage>
        <taxon>Bacteria</taxon>
        <taxon>Pseudomonadati</taxon>
        <taxon>Pseudomonadota</taxon>
        <taxon>Alphaproteobacteria</taxon>
        <taxon>Sphingomonadales</taxon>
        <taxon>Sphingomonadaceae</taxon>
        <taxon>Novosphingobium</taxon>
    </lineage>
</organism>
<comment type="caution">
    <text evidence="1">The sequence shown here is derived from an EMBL/GenBank/DDBJ whole genome shotgun (WGS) entry which is preliminary data.</text>
</comment>
<keyword evidence="2" id="KW-1185">Reference proteome</keyword>
<gene>
    <name evidence="1" type="ORF">MTR64_05175</name>
</gene>
<evidence type="ECO:0000313" key="1">
    <source>
        <dbReference type="EMBL" id="MCJ2177945.1"/>
    </source>
</evidence>
<accession>A0ABT0AZ69</accession>
<reference evidence="1" key="1">
    <citation type="submission" date="2022-03" db="EMBL/GenBank/DDBJ databases">
        <title>Identification of a novel bacterium isolated from mangrove sediments.</title>
        <authorList>
            <person name="Pan X."/>
        </authorList>
    </citation>
    <scope>NUCLEOTIDE SEQUENCE</scope>
    <source>
        <strain evidence="1">B2580</strain>
    </source>
</reference>
<dbReference type="EMBL" id="JALHLE010000005">
    <property type="protein sequence ID" value="MCJ2177945.1"/>
    <property type="molecule type" value="Genomic_DNA"/>
</dbReference>
<proteinExistence type="predicted"/>
<protein>
    <recommendedName>
        <fullName evidence="3">DUF4230 domain-containing protein</fullName>
    </recommendedName>
</protein>